<dbReference type="InterPro" id="IPR036770">
    <property type="entry name" value="Ankyrin_rpt-contain_sf"/>
</dbReference>
<dbReference type="InterPro" id="IPR002110">
    <property type="entry name" value="Ankyrin_rpt"/>
</dbReference>
<keyword evidence="1" id="KW-0677">Repeat</keyword>
<proteinExistence type="predicted"/>
<dbReference type="OrthoDB" id="1722345at2759"/>
<dbReference type="PANTHER" id="PTHR24189">
    <property type="entry name" value="MYOTROPHIN"/>
    <property type="match status" value="1"/>
</dbReference>
<gene>
    <name evidence="3" type="ORF">EJ02DRAFT_509769</name>
</gene>
<keyword evidence="2" id="KW-0040">ANK repeat</keyword>
<reference evidence="3" key="1">
    <citation type="journal article" date="2020" name="Stud. Mycol.">
        <title>101 Dothideomycetes genomes: a test case for predicting lifestyles and emergence of pathogens.</title>
        <authorList>
            <person name="Haridas S."/>
            <person name="Albert R."/>
            <person name="Binder M."/>
            <person name="Bloem J."/>
            <person name="Labutti K."/>
            <person name="Salamov A."/>
            <person name="Andreopoulos B."/>
            <person name="Baker S."/>
            <person name="Barry K."/>
            <person name="Bills G."/>
            <person name="Bluhm B."/>
            <person name="Cannon C."/>
            <person name="Castanera R."/>
            <person name="Culley D."/>
            <person name="Daum C."/>
            <person name="Ezra D."/>
            <person name="Gonzalez J."/>
            <person name="Henrissat B."/>
            <person name="Kuo A."/>
            <person name="Liang C."/>
            <person name="Lipzen A."/>
            <person name="Lutzoni F."/>
            <person name="Magnuson J."/>
            <person name="Mondo S."/>
            <person name="Nolan M."/>
            <person name="Ohm R."/>
            <person name="Pangilinan J."/>
            <person name="Park H.-J."/>
            <person name="Ramirez L."/>
            <person name="Alfaro M."/>
            <person name="Sun H."/>
            <person name="Tritt A."/>
            <person name="Yoshinaga Y."/>
            <person name="Zwiers L.-H."/>
            <person name="Turgeon B."/>
            <person name="Goodwin S."/>
            <person name="Spatafora J."/>
            <person name="Crous P."/>
            <person name="Grigoriev I."/>
        </authorList>
    </citation>
    <scope>NUCLEOTIDE SEQUENCE</scope>
    <source>
        <strain evidence="3">CBS 161.51</strain>
    </source>
</reference>
<dbReference type="EMBL" id="ML976012">
    <property type="protein sequence ID" value="KAF1945069.1"/>
    <property type="molecule type" value="Genomic_DNA"/>
</dbReference>
<dbReference type="Proteomes" id="UP000800038">
    <property type="component" value="Unassembled WGS sequence"/>
</dbReference>
<accession>A0A6A5T079</accession>
<organism evidence="3 4">
    <name type="scientific">Clathrospora elynae</name>
    <dbReference type="NCBI Taxonomy" id="706981"/>
    <lineage>
        <taxon>Eukaryota</taxon>
        <taxon>Fungi</taxon>
        <taxon>Dikarya</taxon>
        <taxon>Ascomycota</taxon>
        <taxon>Pezizomycotina</taxon>
        <taxon>Dothideomycetes</taxon>
        <taxon>Pleosporomycetidae</taxon>
        <taxon>Pleosporales</taxon>
        <taxon>Diademaceae</taxon>
        <taxon>Clathrospora</taxon>
    </lineage>
</organism>
<keyword evidence="4" id="KW-1185">Reference proteome</keyword>
<dbReference type="AlphaFoldDB" id="A0A6A5T079"/>
<protein>
    <submittedName>
        <fullName evidence="3">Uncharacterized protein</fullName>
    </submittedName>
</protein>
<evidence type="ECO:0000256" key="2">
    <source>
        <dbReference type="ARBA" id="ARBA00023043"/>
    </source>
</evidence>
<evidence type="ECO:0000256" key="1">
    <source>
        <dbReference type="ARBA" id="ARBA00022737"/>
    </source>
</evidence>
<dbReference type="SMART" id="SM00248">
    <property type="entry name" value="ANK"/>
    <property type="match status" value="2"/>
</dbReference>
<evidence type="ECO:0000313" key="4">
    <source>
        <dbReference type="Proteomes" id="UP000800038"/>
    </source>
</evidence>
<dbReference type="SUPFAM" id="SSF48403">
    <property type="entry name" value="Ankyrin repeat"/>
    <property type="match status" value="1"/>
</dbReference>
<evidence type="ECO:0000313" key="3">
    <source>
        <dbReference type="EMBL" id="KAF1945069.1"/>
    </source>
</evidence>
<dbReference type="Pfam" id="PF12796">
    <property type="entry name" value="Ank_2"/>
    <property type="match status" value="1"/>
</dbReference>
<dbReference type="Gene3D" id="1.25.40.20">
    <property type="entry name" value="Ankyrin repeat-containing domain"/>
    <property type="match status" value="1"/>
</dbReference>
<name>A0A6A5T079_9PLEO</name>
<sequence length="252" mass="27282">MPQELLKAAQHHLRYAQVQNRTGPFITPYLDVFGSNDAASALQLAPSRDAGLLTFGLNRTVKEGHLDLARQLLEADAKWDAMTVQRACMSLEAVEMLVEFGFDVNTGLIRGAVLLPSGWILNVAAASCTPETFALLLSYGADISNAIPLHYAAGHGKSLDNLASSSRIPMLEYLVGLGIDTNSLDDAITIAADGRGRDGTLLQYAIVWGRAEEAKWLLDHGADPDKMSTFGISARSRVKRLRPDDEISFTAN</sequence>
<dbReference type="InterPro" id="IPR050745">
    <property type="entry name" value="Multifunctional_regulatory"/>
</dbReference>